<evidence type="ECO:0000256" key="1">
    <source>
        <dbReference type="ARBA" id="ARBA00010630"/>
    </source>
</evidence>
<evidence type="ECO:0000313" key="12">
    <source>
        <dbReference type="EMBL" id="CAL1701730.1"/>
    </source>
</evidence>
<keyword evidence="5" id="KW-0819">tRNA processing</keyword>
<organism evidence="12 13">
    <name type="scientific">Somion occarium</name>
    <dbReference type="NCBI Taxonomy" id="3059160"/>
    <lineage>
        <taxon>Eukaryota</taxon>
        <taxon>Fungi</taxon>
        <taxon>Dikarya</taxon>
        <taxon>Basidiomycota</taxon>
        <taxon>Agaricomycotina</taxon>
        <taxon>Agaricomycetes</taxon>
        <taxon>Polyporales</taxon>
        <taxon>Cerrenaceae</taxon>
        <taxon>Somion</taxon>
    </lineage>
</organism>
<evidence type="ECO:0000256" key="10">
    <source>
        <dbReference type="ARBA" id="ARBA00048679"/>
    </source>
</evidence>
<evidence type="ECO:0000256" key="7">
    <source>
        <dbReference type="ARBA" id="ARBA00022777"/>
    </source>
</evidence>
<keyword evidence="7" id="KW-0418">Kinase</keyword>
<dbReference type="PANTHER" id="PTHR12209:SF0">
    <property type="entry name" value="EKC_KEOPS COMPLEX SUBUNIT TP53RK"/>
    <property type="match status" value="1"/>
</dbReference>
<dbReference type="Gene3D" id="1.10.510.10">
    <property type="entry name" value="Transferase(Phosphotransferase) domain 1"/>
    <property type="match status" value="1"/>
</dbReference>
<reference evidence="13" key="1">
    <citation type="submission" date="2024-04" db="EMBL/GenBank/DDBJ databases">
        <authorList>
            <person name="Shaw F."/>
            <person name="Minotto A."/>
        </authorList>
    </citation>
    <scope>NUCLEOTIDE SEQUENCE [LARGE SCALE GENOMIC DNA]</scope>
</reference>
<evidence type="ECO:0000256" key="8">
    <source>
        <dbReference type="ARBA" id="ARBA00022840"/>
    </source>
</evidence>
<gene>
    <name evidence="12" type="ORF">GFSPODELE1_LOCUS3726</name>
</gene>
<dbReference type="NCBIfam" id="TIGR03724">
    <property type="entry name" value="arch_bud32"/>
    <property type="match status" value="1"/>
</dbReference>
<dbReference type="InterPro" id="IPR022495">
    <property type="entry name" value="Bud32"/>
</dbReference>
<keyword evidence="6" id="KW-0547">Nucleotide-binding</keyword>
<keyword evidence="3" id="KW-0723">Serine/threonine-protein kinase</keyword>
<dbReference type="InterPro" id="IPR011009">
    <property type="entry name" value="Kinase-like_dom_sf"/>
</dbReference>
<dbReference type="Gene3D" id="3.30.200.20">
    <property type="entry name" value="Phosphorylase Kinase, domain 1"/>
    <property type="match status" value="1"/>
</dbReference>
<name>A0ABP1D1F2_9APHY</name>
<dbReference type="EC" id="2.7.11.1" evidence="2"/>
<evidence type="ECO:0000256" key="2">
    <source>
        <dbReference type="ARBA" id="ARBA00012513"/>
    </source>
</evidence>
<comment type="catalytic activity">
    <reaction evidence="10">
        <text>L-seryl-[protein] + ATP = O-phospho-L-seryl-[protein] + ADP + H(+)</text>
        <dbReference type="Rhea" id="RHEA:17989"/>
        <dbReference type="Rhea" id="RHEA-COMP:9863"/>
        <dbReference type="Rhea" id="RHEA-COMP:11604"/>
        <dbReference type="ChEBI" id="CHEBI:15378"/>
        <dbReference type="ChEBI" id="CHEBI:29999"/>
        <dbReference type="ChEBI" id="CHEBI:30616"/>
        <dbReference type="ChEBI" id="CHEBI:83421"/>
        <dbReference type="ChEBI" id="CHEBI:456216"/>
        <dbReference type="EC" id="2.7.11.1"/>
    </reaction>
</comment>
<comment type="catalytic activity">
    <reaction evidence="9">
        <text>L-threonyl-[protein] + ATP = O-phospho-L-threonyl-[protein] + ADP + H(+)</text>
        <dbReference type="Rhea" id="RHEA:46608"/>
        <dbReference type="Rhea" id="RHEA-COMP:11060"/>
        <dbReference type="Rhea" id="RHEA-COMP:11605"/>
        <dbReference type="ChEBI" id="CHEBI:15378"/>
        <dbReference type="ChEBI" id="CHEBI:30013"/>
        <dbReference type="ChEBI" id="CHEBI:30616"/>
        <dbReference type="ChEBI" id="CHEBI:61977"/>
        <dbReference type="ChEBI" id="CHEBI:456216"/>
        <dbReference type="EC" id="2.7.11.1"/>
    </reaction>
</comment>
<dbReference type="Pfam" id="PF06293">
    <property type="entry name" value="Kdo"/>
    <property type="match status" value="1"/>
</dbReference>
<protein>
    <recommendedName>
        <fullName evidence="2">non-specific serine/threonine protein kinase</fullName>
        <ecNumber evidence="2">2.7.11.1</ecNumber>
    </recommendedName>
</protein>
<evidence type="ECO:0000259" key="11">
    <source>
        <dbReference type="PROSITE" id="PS50011"/>
    </source>
</evidence>
<evidence type="ECO:0000256" key="6">
    <source>
        <dbReference type="ARBA" id="ARBA00022741"/>
    </source>
</evidence>
<evidence type="ECO:0000256" key="9">
    <source>
        <dbReference type="ARBA" id="ARBA00047899"/>
    </source>
</evidence>
<evidence type="ECO:0000256" key="3">
    <source>
        <dbReference type="ARBA" id="ARBA00022527"/>
    </source>
</evidence>
<evidence type="ECO:0000256" key="4">
    <source>
        <dbReference type="ARBA" id="ARBA00022679"/>
    </source>
</evidence>
<dbReference type="InterPro" id="IPR000719">
    <property type="entry name" value="Prot_kinase_dom"/>
</dbReference>
<accession>A0ABP1D1F2</accession>
<comment type="similarity">
    <text evidence="1">Belongs to the protein kinase superfamily. BUD32 family.</text>
</comment>
<dbReference type="PANTHER" id="PTHR12209">
    <property type="entry name" value="NON-SPECIFIC SERINE/THREONINE PROTEIN KINASE"/>
    <property type="match status" value="1"/>
</dbReference>
<dbReference type="Proteomes" id="UP001497453">
    <property type="component" value="Chromosome 2"/>
</dbReference>
<keyword evidence="13" id="KW-1185">Reference proteome</keyword>
<keyword evidence="4" id="KW-0808">Transferase</keyword>
<dbReference type="PROSITE" id="PS50011">
    <property type="entry name" value="PROTEIN_KINASE_DOM"/>
    <property type="match status" value="1"/>
</dbReference>
<dbReference type="PROSITE" id="PS00109">
    <property type="entry name" value="PROTEIN_KINASE_TYR"/>
    <property type="match status" value="1"/>
</dbReference>
<proteinExistence type="inferred from homology"/>
<dbReference type="SUPFAM" id="SSF56112">
    <property type="entry name" value="Protein kinase-like (PK-like)"/>
    <property type="match status" value="1"/>
</dbReference>
<dbReference type="InterPro" id="IPR008266">
    <property type="entry name" value="Tyr_kinase_AS"/>
</dbReference>
<sequence>MNPESSSTPTQRLISRATLVSQGAEAAIYKGELHPPPIYPVPSGNRDHDSEPVLIKYRFHKQYRHPTLDASLTKSRVAGEARAIGRCLRAGVNVPGIRMVDLQEGVLAIEWINGKSVRFLLGGGAEGEEEVDEVHGDVVESEETDEAEEDPLKGYNITQDDIMQLIGTEIAKMHEADIIHGDLTTSNMMLRPPSAPDKSSELVLIDFGLAYTSTLVEDKAVDLYVLERAFASTHPASEPLFASVLKAYERQAGKDWKAISRRLDDVRLRGRKRSMVG</sequence>
<dbReference type="EMBL" id="OZ037945">
    <property type="protein sequence ID" value="CAL1701730.1"/>
    <property type="molecule type" value="Genomic_DNA"/>
</dbReference>
<evidence type="ECO:0000313" key="13">
    <source>
        <dbReference type="Proteomes" id="UP001497453"/>
    </source>
</evidence>
<feature type="domain" description="Protein kinase" evidence="11">
    <location>
        <begin position="14"/>
        <end position="277"/>
    </location>
</feature>
<evidence type="ECO:0000256" key="5">
    <source>
        <dbReference type="ARBA" id="ARBA00022694"/>
    </source>
</evidence>
<keyword evidence="8" id="KW-0067">ATP-binding</keyword>